<evidence type="ECO:0000256" key="1">
    <source>
        <dbReference type="SAM" id="MobiDB-lite"/>
    </source>
</evidence>
<evidence type="ECO:0000313" key="2">
    <source>
        <dbReference type="EMBL" id="HGS86339.1"/>
    </source>
</evidence>
<feature type="region of interest" description="Disordered" evidence="1">
    <location>
        <begin position="171"/>
        <end position="193"/>
    </location>
</feature>
<proteinExistence type="predicted"/>
<organism evidence="2">
    <name type="scientific">Bellilinea caldifistulae</name>
    <dbReference type="NCBI Taxonomy" id="360411"/>
    <lineage>
        <taxon>Bacteria</taxon>
        <taxon>Bacillati</taxon>
        <taxon>Chloroflexota</taxon>
        <taxon>Anaerolineae</taxon>
        <taxon>Anaerolineales</taxon>
        <taxon>Anaerolineaceae</taxon>
        <taxon>Bellilinea</taxon>
    </lineage>
</organism>
<sequence length="193" mass="21800">MLDFQNPFQDSFSGYHGRGNPHHVDSFKQALKLFEHARFSAAFYRLKNALRRRLGRLVDLNRLPASRVSNRHYGGIRAVLIDQIHGTLGRSEDFDDQFHPLDERSRDRWVAIAMLRFQGQPLDAVKLIQVGDHYFVEDGHHRISVARALGQAVVDAEVTVWEVNGGLPWQPQTARGETSAAVPEGSHTRLLGA</sequence>
<dbReference type="AlphaFoldDB" id="A0A7C4KXT5"/>
<reference evidence="2" key="1">
    <citation type="journal article" date="2020" name="mSystems">
        <title>Genome- and Community-Level Interaction Insights into Carbon Utilization and Element Cycling Functions of Hydrothermarchaeota in Hydrothermal Sediment.</title>
        <authorList>
            <person name="Zhou Z."/>
            <person name="Liu Y."/>
            <person name="Xu W."/>
            <person name="Pan J."/>
            <person name="Luo Z.H."/>
            <person name="Li M."/>
        </authorList>
    </citation>
    <scope>NUCLEOTIDE SEQUENCE [LARGE SCALE GENOMIC DNA]</scope>
    <source>
        <strain evidence="2">SpSt-556</strain>
    </source>
</reference>
<gene>
    <name evidence="2" type="ORF">ENT17_01835</name>
</gene>
<dbReference type="EMBL" id="DSXR01000023">
    <property type="protein sequence ID" value="HGS86339.1"/>
    <property type="molecule type" value="Genomic_DNA"/>
</dbReference>
<name>A0A7C4KXT5_9CHLR</name>
<accession>A0A7C4KXT5</accession>
<protein>
    <recommendedName>
        <fullName evidence="3">ParB/Sulfiredoxin domain-containing protein</fullName>
    </recommendedName>
</protein>
<evidence type="ECO:0008006" key="3">
    <source>
        <dbReference type="Google" id="ProtNLM"/>
    </source>
</evidence>
<comment type="caution">
    <text evidence="2">The sequence shown here is derived from an EMBL/GenBank/DDBJ whole genome shotgun (WGS) entry which is preliminary data.</text>
</comment>